<dbReference type="PANTHER" id="PTHR43782">
    <property type="entry name" value="ARGINASE"/>
    <property type="match status" value="1"/>
</dbReference>
<keyword evidence="6" id="KW-1185">Reference proteome</keyword>
<evidence type="ECO:0000313" key="6">
    <source>
        <dbReference type="Proteomes" id="UP000179807"/>
    </source>
</evidence>
<evidence type="ECO:0000256" key="1">
    <source>
        <dbReference type="ARBA" id="ARBA00022723"/>
    </source>
</evidence>
<dbReference type="VEuPathDB" id="TrichDB:TRFO_13754"/>
<sequence>MNNEYLRLVYPQWQGGWPGNITACLNNQFSVQDATQGYYFGSQILNLIAPQTKGETAIVPINFEFTEESLKTEKFIYARKTIINHLQSARSILEEKNPSKVIVLGGECSVSVMPFSYMMKKYENDVAMVWIDAHPDLIRPGEGDESRRGFHEMPIPHLMGLGDEEIDKMLPGKIDPSKIIYVGLRVIGDIEKKRISELGMKVISPNDFRAHPEKLNEWLKSTGCKKTVIHLDLDVLEPEELYCAVGREPNGMKIDEVVDSICRVNQETETVALTVTEHMPIIQIKLRNMLRRFPMFQ</sequence>
<gene>
    <name evidence="5" type="ORF">TRFO_13754</name>
</gene>
<evidence type="ECO:0000313" key="5">
    <source>
        <dbReference type="EMBL" id="OHT15771.1"/>
    </source>
</evidence>
<dbReference type="GO" id="GO:0004053">
    <property type="term" value="F:arginase activity"/>
    <property type="evidence" value="ECO:0007669"/>
    <property type="project" value="TreeGrafter"/>
</dbReference>
<dbReference type="InterPro" id="IPR006035">
    <property type="entry name" value="Ureohydrolase"/>
</dbReference>
<evidence type="ECO:0000256" key="4">
    <source>
        <dbReference type="PROSITE-ProRule" id="PRU00742"/>
    </source>
</evidence>
<accession>A0A1J4KWZ5</accession>
<dbReference type="RefSeq" id="XP_068368907.1">
    <property type="nucleotide sequence ID" value="XM_068497431.1"/>
</dbReference>
<dbReference type="OrthoDB" id="9992747at2759"/>
<dbReference type="GO" id="GO:0005634">
    <property type="term" value="C:nucleus"/>
    <property type="evidence" value="ECO:0007669"/>
    <property type="project" value="TreeGrafter"/>
</dbReference>
<dbReference type="InterPro" id="IPR023696">
    <property type="entry name" value="Ureohydrolase_dom_sf"/>
</dbReference>
<dbReference type="AlphaFoldDB" id="A0A1J4KWZ5"/>
<dbReference type="Pfam" id="PF00491">
    <property type="entry name" value="Arginase"/>
    <property type="match status" value="1"/>
</dbReference>
<comment type="similarity">
    <text evidence="4">Belongs to the arginase family.</text>
</comment>
<evidence type="ECO:0000256" key="3">
    <source>
        <dbReference type="ARBA" id="ARBA00023211"/>
    </source>
</evidence>
<keyword evidence="3" id="KW-0464">Manganese</keyword>
<name>A0A1J4KWZ5_9EUKA</name>
<keyword evidence="1" id="KW-0479">Metal-binding</keyword>
<comment type="caution">
    <text evidence="5">The sequence shown here is derived from an EMBL/GenBank/DDBJ whole genome shotgun (WGS) entry which is preliminary data.</text>
</comment>
<reference evidence="5" key="1">
    <citation type="submission" date="2016-10" db="EMBL/GenBank/DDBJ databases">
        <authorList>
            <person name="Benchimol M."/>
            <person name="Almeida L.G."/>
            <person name="Vasconcelos A.T."/>
            <person name="Perreira-Neves A."/>
            <person name="Rosa I.A."/>
            <person name="Tasca T."/>
            <person name="Bogo M.R."/>
            <person name="de Souza W."/>
        </authorList>
    </citation>
    <scope>NUCLEOTIDE SEQUENCE [LARGE SCALE GENOMIC DNA]</scope>
    <source>
        <strain evidence="5">K</strain>
    </source>
</reference>
<dbReference type="GO" id="GO:0030145">
    <property type="term" value="F:manganese ion binding"/>
    <property type="evidence" value="ECO:0007669"/>
    <property type="project" value="TreeGrafter"/>
</dbReference>
<dbReference type="PANTHER" id="PTHR43782:SF3">
    <property type="entry name" value="ARGINASE"/>
    <property type="match status" value="1"/>
</dbReference>
<evidence type="ECO:0000256" key="2">
    <source>
        <dbReference type="ARBA" id="ARBA00022801"/>
    </source>
</evidence>
<proteinExistence type="inferred from homology"/>
<dbReference type="SUPFAM" id="SSF52768">
    <property type="entry name" value="Arginase/deacetylase"/>
    <property type="match status" value="1"/>
</dbReference>
<protein>
    <submittedName>
        <fullName evidence="5">Arginase</fullName>
    </submittedName>
</protein>
<dbReference type="GeneID" id="94832135"/>
<organism evidence="5 6">
    <name type="scientific">Tritrichomonas foetus</name>
    <dbReference type="NCBI Taxonomy" id="1144522"/>
    <lineage>
        <taxon>Eukaryota</taxon>
        <taxon>Metamonada</taxon>
        <taxon>Parabasalia</taxon>
        <taxon>Tritrichomonadida</taxon>
        <taxon>Tritrichomonadidae</taxon>
        <taxon>Tritrichomonas</taxon>
    </lineage>
</organism>
<dbReference type="PROSITE" id="PS51409">
    <property type="entry name" value="ARGINASE_2"/>
    <property type="match status" value="1"/>
</dbReference>
<dbReference type="CDD" id="cd09999">
    <property type="entry name" value="Arginase-like_1"/>
    <property type="match status" value="1"/>
</dbReference>
<dbReference type="Gene3D" id="3.40.800.10">
    <property type="entry name" value="Ureohydrolase domain"/>
    <property type="match status" value="1"/>
</dbReference>
<keyword evidence="2" id="KW-0378">Hydrolase</keyword>
<dbReference type="GO" id="GO:0005829">
    <property type="term" value="C:cytosol"/>
    <property type="evidence" value="ECO:0007669"/>
    <property type="project" value="TreeGrafter"/>
</dbReference>
<dbReference type="EMBL" id="MLAK01000186">
    <property type="protein sequence ID" value="OHT15771.1"/>
    <property type="molecule type" value="Genomic_DNA"/>
</dbReference>
<dbReference type="Proteomes" id="UP000179807">
    <property type="component" value="Unassembled WGS sequence"/>
</dbReference>